<sequence>MRTLELSANSGALRLVSVGATGPELRMLDTSFTISVNGNECAPRVDGAAHCARQRCRGTFRKYHCLKGPKRSEDFESATKCHKWTSRSPPPGIRNRRVHGALMLDCNLRTPIALSRHFDAFISRVLICSIIGDACMIKFLDLRLLKRVQVERLQLLLRHIVFFPLGKVARIFNV</sequence>
<dbReference type="Proteomes" id="UP000244005">
    <property type="component" value="Unassembled WGS sequence"/>
</dbReference>
<evidence type="ECO:0000313" key="1">
    <source>
        <dbReference type="EMBL" id="PTQ36401.1"/>
    </source>
</evidence>
<protein>
    <submittedName>
        <fullName evidence="1">Uncharacterized protein</fullName>
    </submittedName>
</protein>
<name>A0A2R6WRC5_MARPO</name>
<organism evidence="1 2">
    <name type="scientific">Marchantia polymorpha</name>
    <name type="common">Common liverwort</name>
    <name type="synonym">Marchantia aquatica</name>
    <dbReference type="NCBI Taxonomy" id="3197"/>
    <lineage>
        <taxon>Eukaryota</taxon>
        <taxon>Viridiplantae</taxon>
        <taxon>Streptophyta</taxon>
        <taxon>Embryophyta</taxon>
        <taxon>Marchantiophyta</taxon>
        <taxon>Marchantiopsida</taxon>
        <taxon>Marchantiidae</taxon>
        <taxon>Marchantiales</taxon>
        <taxon>Marchantiaceae</taxon>
        <taxon>Marchantia</taxon>
    </lineage>
</organism>
<reference evidence="2" key="1">
    <citation type="journal article" date="2017" name="Cell">
        <title>Insights into land plant evolution garnered from the Marchantia polymorpha genome.</title>
        <authorList>
            <person name="Bowman J.L."/>
            <person name="Kohchi T."/>
            <person name="Yamato K.T."/>
            <person name="Jenkins J."/>
            <person name="Shu S."/>
            <person name="Ishizaki K."/>
            <person name="Yamaoka S."/>
            <person name="Nishihama R."/>
            <person name="Nakamura Y."/>
            <person name="Berger F."/>
            <person name="Adam C."/>
            <person name="Aki S.S."/>
            <person name="Althoff F."/>
            <person name="Araki T."/>
            <person name="Arteaga-Vazquez M.A."/>
            <person name="Balasubrmanian S."/>
            <person name="Barry K."/>
            <person name="Bauer D."/>
            <person name="Boehm C.R."/>
            <person name="Briginshaw L."/>
            <person name="Caballero-Perez J."/>
            <person name="Catarino B."/>
            <person name="Chen F."/>
            <person name="Chiyoda S."/>
            <person name="Chovatia M."/>
            <person name="Davies K.M."/>
            <person name="Delmans M."/>
            <person name="Demura T."/>
            <person name="Dierschke T."/>
            <person name="Dolan L."/>
            <person name="Dorantes-Acosta A.E."/>
            <person name="Eklund D.M."/>
            <person name="Florent S.N."/>
            <person name="Flores-Sandoval E."/>
            <person name="Fujiyama A."/>
            <person name="Fukuzawa H."/>
            <person name="Galik B."/>
            <person name="Grimanelli D."/>
            <person name="Grimwood J."/>
            <person name="Grossniklaus U."/>
            <person name="Hamada T."/>
            <person name="Haseloff J."/>
            <person name="Hetherington A.J."/>
            <person name="Higo A."/>
            <person name="Hirakawa Y."/>
            <person name="Hundley H.N."/>
            <person name="Ikeda Y."/>
            <person name="Inoue K."/>
            <person name="Inoue S.I."/>
            <person name="Ishida S."/>
            <person name="Jia Q."/>
            <person name="Kakita M."/>
            <person name="Kanazawa T."/>
            <person name="Kawai Y."/>
            <person name="Kawashima T."/>
            <person name="Kennedy M."/>
            <person name="Kinose K."/>
            <person name="Kinoshita T."/>
            <person name="Kohara Y."/>
            <person name="Koide E."/>
            <person name="Komatsu K."/>
            <person name="Kopischke S."/>
            <person name="Kubo M."/>
            <person name="Kyozuka J."/>
            <person name="Lagercrantz U."/>
            <person name="Lin S.S."/>
            <person name="Lindquist E."/>
            <person name="Lipzen A.M."/>
            <person name="Lu C.W."/>
            <person name="De Luna E."/>
            <person name="Martienssen R.A."/>
            <person name="Minamino N."/>
            <person name="Mizutani M."/>
            <person name="Mizutani M."/>
            <person name="Mochizuki N."/>
            <person name="Monte I."/>
            <person name="Mosher R."/>
            <person name="Nagasaki H."/>
            <person name="Nakagami H."/>
            <person name="Naramoto S."/>
            <person name="Nishitani K."/>
            <person name="Ohtani M."/>
            <person name="Okamoto T."/>
            <person name="Okumura M."/>
            <person name="Phillips J."/>
            <person name="Pollak B."/>
            <person name="Reinders A."/>
            <person name="Rovekamp M."/>
            <person name="Sano R."/>
            <person name="Sawa S."/>
            <person name="Schmid M.W."/>
            <person name="Shirakawa M."/>
            <person name="Solano R."/>
            <person name="Spunde A."/>
            <person name="Suetsugu N."/>
            <person name="Sugano S."/>
            <person name="Sugiyama A."/>
            <person name="Sun R."/>
            <person name="Suzuki Y."/>
            <person name="Takenaka M."/>
            <person name="Takezawa D."/>
            <person name="Tomogane H."/>
            <person name="Tsuzuki M."/>
            <person name="Ueda T."/>
            <person name="Umeda M."/>
            <person name="Ward J.M."/>
            <person name="Watanabe Y."/>
            <person name="Yazaki K."/>
            <person name="Yokoyama R."/>
            <person name="Yoshitake Y."/>
            <person name="Yotsui I."/>
            <person name="Zachgo S."/>
            <person name="Schmutz J."/>
        </authorList>
    </citation>
    <scope>NUCLEOTIDE SEQUENCE [LARGE SCALE GENOMIC DNA]</scope>
    <source>
        <strain evidence="2">Tak-1</strain>
    </source>
</reference>
<evidence type="ECO:0000313" key="2">
    <source>
        <dbReference type="Proteomes" id="UP000244005"/>
    </source>
</evidence>
<proteinExistence type="predicted"/>
<dbReference type="Gramene" id="Mp8g01200.1">
    <property type="protein sequence ID" value="Mp8g01200.1.cds1"/>
    <property type="gene ID" value="Mp8g01200"/>
</dbReference>
<keyword evidence="2" id="KW-1185">Reference proteome</keyword>
<dbReference type="EMBL" id="KZ772736">
    <property type="protein sequence ID" value="PTQ36401.1"/>
    <property type="molecule type" value="Genomic_DNA"/>
</dbReference>
<gene>
    <name evidence="1" type="ORF">MARPO_0064s0078</name>
</gene>
<dbReference type="AlphaFoldDB" id="A0A2R6WRC5"/>
<accession>A0A2R6WRC5</accession>